<dbReference type="AlphaFoldDB" id="A0AAP0J6F9"/>
<evidence type="ECO:0000313" key="1">
    <source>
        <dbReference type="EMBL" id="KAK9127865.1"/>
    </source>
</evidence>
<comment type="caution">
    <text evidence="1">The sequence shown here is derived from an EMBL/GenBank/DDBJ whole genome shotgun (WGS) entry which is preliminary data.</text>
</comment>
<sequence>MEIHHLRDRKNTKLFLPNSLKHLLRLTHQWRCKGMLGTCLTGYPVSSHITRHFIELLRISTHLCISSIADNRRRPLLTVADRPSYTGPRRRPPPPLRRSILRRRHHPRLLHRAQPPSFNNLAHEVITHLRNSSIPILPGLSNYEFVRAEAKFGFSFPPDLRTVLSVSLPISLGFPDWRAPTASNSVPPSTSPSPSPPL</sequence>
<accession>A0AAP0J6F9</accession>
<reference evidence="1 2" key="1">
    <citation type="submission" date="2024-01" db="EMBL/GenBank/DDBJ databases">
        <title>Genome assemblies of Stephania.</title>
        <authorList>
            <person name="Yang L."/>
        </authorList>
    </citation>
    <scope>NUCLEOTIDE SEQUENCE [LARGE SCALE GENOMIC DNA]</scope>
    <source>
        <strain evidence="1">YNDBR</strain>
        <tissue evidence="1">Leaf</tissue>
    </source>
</reference>
<gene>
    <name evidence="1" type="ORF">Syun_016662</name>
</gene>
<dbReference type="Proteomes" id="UP001420932">
    <property type="component" value="Unassembled WGS sequence"/>
</dbReference>
<protein>
    <submittedName>
        <fullName evidence="1">Uncharacterized protein</fullName>
    </submittedName>
</protein>
<keyword evidence="2" id="KW-1185">Reference proteome</keyword>
<dbReference type="PANTHER" id="PTHR32011:SF2">
    <property type="entry name" value="OS08G0472400 PROTEIN"/>
    <property type="match status" value="1"/>
</dbReference>
<organism evidence="1 2">
    <name type="scientific">Stephania yunnanensis</name>
    <dbReference type="NCBI Taxonomy" id="152371"/>
    <lineage>
        <taxon>Eukaryota</taxon>
        <taxon>Viridiplantae</taxon>
        <taxon>Streptophyta</taxon>
        <taxon>Embryophyta</taxon>
        <taxon>Tracheophyta</taxon>
        <taxon>Spermatophyta</taxon>
        <taxon>Magnoliopsida</taxon>
        <taxon>Ranunculales</taxon>
        <taxon>Menispermaceae</taxon>
        <taxon>Menispermoideae</taxon>
        <taxon>Cissampelideae</taxon>
        <taxon>Stephania</taxon>
    </lineage>
</organism>
<name>A0AAP0J6F9_9MAGN</name>
<proteinExistence type="predicted"/>
<evidence type="ECO:0000313" key="2">
    <source>
        <dbReference type="Proteomes" id="UP001420932"/>
    </source>
</evidence>
<dbReference type="PANTHER" id="PTHR32011">
    <property type="entry name" value="OS08G0472400 PROTEIN"/>
    <property type="match status" value="1"/>
</dbReference>
<dbReference type="EMBL" id="JBBNAF010000007">
    <property type="protein sequence ID" value="KAK9127865.1"/>
    <property type="molecule type" value="Genomic_DNA"/>
</dbReference>